<dbReference type="InterPro" id="IPR014001">
    <property type="entry name" value="Helicase_ATP-bd"/>
</dbReference>
<dbReference type="InterPro" id="IPR007502">
    <property type="entry name" value="Helicase-assoc_dom"/>
</dbReference>
<evidence type="ECO:0000256" key="6">
    <source>
        <dbReference type="ARBA" id="ARBA00022840"/>
    </source>
</evidence>
<sequence length="714" mass="79995">MSGTFWKPAPAQTFLLDEGAPRNEQDVASVPFYPSSRTPLMHQRMMLPIYKHKRQILYAMENFGVVVIVGETGSGKSTQIPQYLLEGGWTKNDFAVVCTQPRRIAATSLASRVAQEAGCRLGDKVGYTVRFDDQSSPQTQVKYVTDGILLREATLHDPLLSNYSVIILDETHERNLNTDTLLGLIKKIRRKRRDLRLIICSATIDAQRFLNFFVPKETDTPATKKSRWGPKVTDDSAPPPNDTHPHADRGTIISVDGRQHSVDVLYIRKAVSNYIQSTIDTCAKIIRHESPGDVLCFLPTGEDIDHAIRLAEEAFEADLTHIELLPLYGTLPQHVQSRVFQNKLHETNRRIIFATNIAETSVTVPNISYVVDTGLVKLPYFDPVTGLERLIVHETSKASAAQRAGRAGRVRPGKCFRLYTEQFLLGSMRDHTPPEILRTNLTSFVLTLKALGVDNILAFDLMDLPSVDALSHGLETLYSLGALDEQTSLTDLGRDLSTFPTEPRVSRMLLESLSEGCSWEVLGVAGAMQVRDLLHKPHDRRQQQLLDYNQSVAEYADPSGDHVTFVNLLSAMEDEHWSESDCREKFTNYMALRRALEVRRQLAGTLRQFGRVKAMGITDGSGVERSKAIRRCVTAGFFGNVAKLDNDGRYYTLRKRVLVTPSGQSIIMTHSGITSSEYIVFGETIDGSRGGIELKIVSKIEAQWLRELAPHYWE</sequence>
<dbReference type="InterPro" id="IPR048333">
    <property type="entry name" value="HA2_WH"/>
</dbReference>
<evidence type="ECO:0000256" key="4">
    <source>
        <dbReference type="ARBA" id="ARBA00022801"/>
    </source>
</evidence>
<dbReference type="GO" id="GO:0016787">
    <property type="term" value="F:hydrolase activity"/>
    <property type="evidence" value="ECO:0007669"/>
    <property type="project" value="UniProtKB-KW"/>
</dbReference>
<keyword evidence="6" id="KW-0067">ATP-binding</keyword>
<name>A0A7S3L6J2_9STRA</name>
<dbReference type="GO" id="GO:0005524">
    <property type="term" value="F:ATP binding"/>
    <property type="evidence" value="ECO:0007669"/>
    <property type="project" value="UniProtKB-KW"/>
</dbReference>
<dbReference type="SMART" id="SM00490">
    <property type="entry name" value="HELICc"/>
    <property type="match status" value="1"/>
</dbReference>
<feature type="region of interest" description="Disordered" evidence="8">
    <location>
        <begin position="219"/>
        <end position="250"/>
    </location>
</feature>
<keyword evidence="5" id="KW-0347">Helicase</keyword>
<reference evidence="11" key="1">
    <citation type="submission" date="2021-01" db="EMBL/GenBank/DDBJ databases">
        <authorList>
            <person name="Corre E."/>
            <person name="Pelletier E."/>
            <person name="Niang G."/>
            <person name="Scheremetjew M."/>
            <person name="Finn R."/>
            <person name="Kale V."/>
            <person name="Holt S."/>
            <person name="Cochrane G."/>
            <person name="Meng A."/>
            <person name="Brown T."/>
            <person name="Cohen L."/>
        </authorList>
    </citation>
    <scope>NUCLEOTIDE SEQUENCE</scope>
    <source>
        <strain evidence="11">CCMP127</strain>
    </source>
</reference>
<dbReference type="EC" id="3.6.4.13" evidence="2"/>
<dbReference type="InterPro" id="IPR011545">
    <property type="entry name" value="DEAD/DEAH_box_helicase_dom"/>
</dbReference>
<dbReference type="GO" id="GO:0003723">
    <property type="term" value="F:RNA binding"/>
    <property type="evidence" value="ECO:0007669"/>
    <property type="project" value="TreeGrafter"/>
</dbReference>
<dbReference type="InterPro" id="IPR011709">
    <property type="entry name" value="DEAD-box_helicase_OB_fold"/>
</dbReference>
<dbReference type="InterPro" id="IPR027417">
    <property type="entry name" value="P-loop_NTPase"/>
</dbReference>
<evidence type="ECO:0000256" key="2">
    <source>
        <dbReference type="ARBA" id="ARBA00012552"/>
    </source>
</evidence>
<evidence type="ECO:0000259" key="9">
    <source>
        <dbReference type="PROSITE" id="PS51192"/>
    </source>
</evidence>
<dbReference type="EMBL" id="HBIM01011903">
    <property type="protein sequence ID" value="CAE0412527.1"/>
    <property type="molecule type" value="Transcribed_RNA"/>
</dbReference>
<feature type="domain" description="Helicase ATP-binding" evidence="9">
    <location>
        <begin position="57"/>
        <end position="222"/>
    </location>
</feature>
<dbReference type="AlphaFoldDB" id="A0A7S3L6J2"/>
<dbReference type="CDD" id="cd18791">
    <property type="entry name" value="SF2_C_RHA"/>
    <property type="match status" value="1"/>
</dbReference>
<evidence type="ECO:0000256" key="3">
    <source>
        <dbReference type="ARBA" id="ARBA00022741"/>
    </source>
</evidence>
<dbReference type="PROSITE" id="PS51194">
    <property type="entry name" value="HELICASE_CTER"/>
    <property type="match status" value="1"/>
</dbReference>
<evidence type="ECO:0000313" key="11">
    <source>
        <dbReference type="EMBL" id="CAE0412527.1"/>
    </source>
</evidence>
<proteinExistence type="inferred from homology"/>
<dbReference type="GO" id="GO:0003724">
    <property type="term" value="F:RNA helicase activity"/>
    <property type="evidence" value="ECO:0007669"/>
    <property type="project" value="UniProtKB-EC"/>
</dbReference>
<dbReference type="Pfam" id="PF07717">
    <property type="entry name" value="OB_NTP_bind"/>
    <property type="match status" value="1"/>
</dbReference>
<accession>A0A7S3L6J2</accession>
<dbReference type="Pfam" id="PF00271">
    <property type="entry name" value="Helicase_C"/>
    <property type="match status" value="1"/>
</dbReference>
<evidence type="ECO:0000256" key="8">
    <source>
        <dbReference type="SAM" id="MobiDB-lite"/>
    </source>
</evidence>
<organism evidence="11">
    <name type="scientific">Amphora coffeiformis</name>
    <dbReference type="NCBI Taxonomy" id="265554"/>
    <lineage>
        <taxon>Eukaryota</taxon>
        <taxon>Sar</taxon>
        <taxon>Stramenopiles</taxon>
        <taxon>Ochrophyta</taxon>
        <taxon>Bacillariophyta</taxon>
        <taxon>Bacillariophyceae</taxon>
        <taxon>Bacillariophycidae</taxon>
        <taxon>Thalassiophysales</taxon>
        <taxon>Catenulaceae</taxon>
        <taxon>Amphora</taxon>
    </lineage>
</organism>
<dbReference type="Pfam" id="PF21010">
    <property type="entry name" value="HA2_C"/>
    <property type="match status" value="1"/>
</dbReference>
<dbReference type="Gene3D" id="1.20.120.1080">
    <property type="match status" value="1"/>
</dbReference>
<dbReference type="PANTHER" id="PTHR18934">
    <property type="entry name" value="ATP-DEPENDENT RNA HELICASE"/>
    <property type="match status" value="1"/>
</dbReference>
<dbReference type="SMART" id="SM00847">
    <property type="entry name" value="HA2"/>
    <property type="match status" value="1"/>
</dbReference>
<keyword evidence="4" id="KW-0378">Hydrolase</keyword>
<comment type="catalytic activity">
    <reaction evidence="7">
        <text>ATP + H2O = ADP + phosphate + H(+)</text>
        <dbReference type="Rhea" id="RHEA:13065"/>
        <dbReference type="ChEBI" id="CHEBI:15377"/>
        <dbReference type="ChEBI" id="CHEBI:15378"/>
        <dbReference type="ChEBI" id="CHEBI:30616"/>
        <dbReference type="ChEBI" id="CHEBI:43474"/>
        <dbReference type="ChEBI" id="CHEBI:456216"/>
        <dbReference type="EC" id="3.6.4.13"/>
    </reaction>
</comment>
<dbReference type="PROSITE" id="PS51192">
    <property type="entry name" value="HELICASE_ATP_BIND_1"/>
    <property type="match status" value="1"/>
</dbReference>
<evidence type="ECO:0000256" key="7">
    <source>
        <dbReference type="ARBA" id="ARBA00047984"/>
    </source>
</evidence>
<dbReference type="PANTHER" id="PTHR18934:SF136">
    <property type="entry name" value="ATP-DEPENDENT RNA HELICASE DHX35-RELATED"/>
    <property type="match status" value="1"/>
</dbReference>
<dbReference type="Pfam" id="PF04408">
    <property type="entry name" value="WHD_HA2"/>
    <property type="match status" value="1"/>
</dbReference>
<dbReference type="InterPro" id="IPR001650">
    <property type="entry name" value="Helicase_C-like"/>
</dbReference>
<gene>
    <name evidence="11" type="ORF">ACOF00016_LOCUS9790</name>
</gene>
<evidence type="ECO:0000259" key="10">
    <source>
        <dbReference type="PROSITE" id="PS51194"/>
    </source>
</evidence>
<dbReference type="SMART" id="SM00487">
    <property type="entry name" value="DEXDc"/>
    <property type="match status" value="1"/>
</dbReference>
<dbReference type="Gene3D" id="3.40.50.300">
    <property type="entry name" value="P-loop containing nucleotide triphosphate hydrolases"/>
    <property type="match status" value="2"/>
</dbReference>
<evidence type="ECO:0000256" key="1">
    <source>
        <dbReference type="ARBA" id="ARBA00008792"/>
    </source>
</evidence>
<feature type="domain" description="Helicase C-terminal" evidence="10">
    <location>
        <begin position="280"/>
        <end position="452"/>
    </location>
</feature>
<dbReference type="FunFam" id="3.40.50.300:FF:000578">
    <property type="entry name" value="probable ATP-dependent RNA helicase DHX35"/>
    <property type="match status" value="1"/>
</dbReference>
<comment type="similarity">
    <text evidence="1">Belongs to the DEAD box helicase family. DEAH subfamily.</text>
</comment>
<dbReference type="SUPFAM" id="SSF52540">
    <property type="entry name" value="P-loop containing nucleoside triphosphate hydrolases"/>
    <property type="match status" value="1"/>
</dbReference>
<dbReference type="Pfam" id="PF00270">
    <property type="entry name" value="DEAD"/>
    <property type="match status" value="1"/>
</dbReference>
<keyword evidence="3" id="KW-0547">Nucleotide-binding</keyword>
<protein>
    <recommendedName>
        <fullName evidence="2">RNA helicase</fullName>
        <ecNumber evidence="2">3.6.4.13</ecNumber>
    </recommendedName>
</protein>
<evidence type="ECO:0000256" key="5">
    <source>
        <dbReference type="ARBA" id="ARBA00022806"/>
    </source>
</evidence>